<dbReference type="PROSITE" id="PS51257">
    <property type="entry name" value="PROKAR_LIPOPROTEIN"/>
    <property type="match status" value="1"/>
</dbReference>
<reference evidence="1 2" key="1">
    <citation type="submission" date="2019-05" db="EMBL/GenBank/DDBJ databases">
        <authorList>
            <person name="Qu J.-H."/>
        </authorList>
    </citation>
    <scope>NUCLEOTIDE SEQUENCE [LARGE SCALE GENOMIC DNA]</scope>
    <source>
        <strain evidence="1 2">Z12</strain>
    </source>
</reference>
<sequence>MTKRTVTLAILTSMLLLTGCKKELDPQIPAGAFFKITALGKLQTNLEYRNGRVSRVLAYSNCETPYSVVEYGYTGEQIILIRSGTRGLLSSWSGALCDPDLPFDFQNYTLELNNQDRYSKVTSENMIATFSYAGLKAAIHVTDHAGKSGRMIYVLFDSNGNMIEQRNSETDTLGLVRYEYDNHPNPMRGLDSYGLPNPFTCPNNVVRSLDSRGQIQWERKFTYNDAGWPLACNEGNGIEYQYHYQE</sequence>
<name>A0A5R9KIL6_9BACT</name>
<accession>A0A5R9KIL6</accession>
<dbReference type="AlphaFoldDB" id="A0A5R9KIL6"/>
<comment type="caution">
    <text evidence="1">The sequence shown here is derived from an EMBL/GenBank/DDBJ whole genome shotgun (WGS) entry which is preliminary data.</text>
</comment>
<gene>
    <name evidence="1" type="ORF">FEM55_02425</name>
</gene>
<evidence type="ECO:0008006" key="3">
    <source>
        <dbReference type="Google" id="ProtNLM"/>
    </source>
</evidence>
<organism evidence="1 2">
    <name type="scientific">Dyadobacter sediminis</name>
    <dbReference type="NCBI Taxonomy" id="1493691"/>
    <lineage>
        <taxon>Bacteria</taxon>
        <taxon>Pseudomonadati</taxon>
        <taxon>Bacteroidota</taxon>
        <taxon>Cytophagia</taxon>
        <taxon>Cytophagales</taxon>
        <taxon>Spirosomataceae</taxon>
        <taxon>Dyadobacter</taxon>
    </lineage>
</organism>
<protein>
    <recommendedName>
        <fullName evidence="3">YD repeat-containing protein</fullName>
    </recommendedName>
</protein>
<proteinExistence type="predicted"/>
<dbReference type="RefSeq" id="WP_138279718.1">
    <property type="nucleotide sequence ID" value="NZ_BMGE01000001.1"/>
</dbReference>
<dbReference type="EMBL" id="VCEI01000011">
    <property type="protein sequence ID" value="TLU96024.1"/>
    <property type="molecule type" value="Genomic_DNA"/>
</dbReference>
<keyword evidence="2" id="KW-1185">Reference proteome</keyword>
<evidence type="ECO:0000313" key="2">
    <source>
        <dbReference type="Proteomes" id="UP000309788"/>
    </source>
</evidence>
<dbReference type="Proteomes" id="UP000309788">
    <property type="component" value="Unassembled WGS sequence"/>
</dbReference>
<dbReference type="OrthoDB" id="943765at2"/>
<evidence type="ECO:0000313" key="1">
    <source>
        <dbReference type="EMBL" id="TLU96024.1"/>
    </source>
</evidence>